<evidence type="ECO:0000313" key="1">
    <source>
        <dbReference type="EMBL" id="TWP37435.1"/>
    </source>
</evidence>
<dbReference type="AlphaFoldDB" id="A0A563E4V0"/>
<organism evidence="1 2">
    <name type="scientific">Leekyejoonella antrihumi</name>
    <dbReference type="NCBI Taxonomy" id="1660198"/>
    <lineage>
        <taxon>Bacteria</taxon>
        <taxon>Bacillati</taxon>
        <taxon>Actinomycetota</taxon>
        <taxon>Actinomycetes</taxon>
        <taxon>Micrococcales</taxon>
        <taxon>Dermacoccaceae</taxon>
        <taxon>Leekyejoonella</taxon>
    </lineage>
</organism>
<keyword evidence="2" id="KW-1185">Reference proteome</keyword>
<gene>
    <name evidence="1" type="ORF">FGL98_06730</name>
</gene>
<dbReference type="OrthoDB" id="3482532at2"/>
<evidence type="ECO:0000313" key="2">
    <source>
        <dbReference type="Proteomes" id="UP000320244"/>
    </source>
</evidence>
<dbReference type="Proteomes" id="UP000320244">
    <property type="component" value="Unassembled WGS sequence"/>
</dbReference>
<accession>A0A563E4V0</accession>
<proteinExistence type="predicted"/>
<comment type="caution">
    <text evidence="1">The sequence shown here is derived from an EMBL/GenBank/DDBJ whole genome shotgun (WGS) entry which is preliminary data.</text>
</comment>
<reference evidence="1 2" key="2">
    <citation type="submission" date="2019-08" db="EMBL/GenBank/DDBJ databases">
        <title>Jejuicoccus antrihumi gen. nov., sp. nov., a new member of the family Dermacoccaceae isolated from a cave.</title>
        <authorList>
            <person name="Schumann P."/>
            <person name="Kim I.S."/>
        </authorList>
    </citation>
    <scope>NUCLEOTIDE SEQUENCE [LARGE SCALE GENOMIC DNA]</scope>
    <source>
        <strain evidence="1 2">C5-26</strain>
    </source>
</reference>
<evidence type="ECO:0008006" key="3">
    <source>
        <dbReference type="Google" id="ProtNLM"/>
    </source>
</evidence>
<sequence>MKRKWGITIAILVAVVLIPTGALWLWGRPREHVSLPTADTKPAEVVRKYVRALNERDYDACKRLGIGDGGDPYASWYTLHGPQVRDLRIERVSRSAAGPAAARYNYDSGLRPWHQVVIVSTIQTQVNFTGSGEVNAGNSWSYELVRQASTQPWRIYSAGSP</sequence>
<name>A0A563E4V0_9MICO</name>
<reference evidence="1 2" key="1">
    <citation type="submission" date="2019-05" db="EMBL/GenBank/DDBJ databases">
        <authorList>
            <person name="Lee S.D."/>
        </authorList>
    </citation>
    <scope>NUCLEOTIDE SEQUENCE [LARGE SCALE GENOMIC DNA]</scope>
    <source>
        <strain evidence="1 2">C5-26</strain>
    </source>
</reference>
<protein>
    <recommendedName>
        <fullName evidence="3">DUF4829 domain-containing protein</fullName>
    </recommendedName>
</protein>
<dbReference type="RefSeq" id="WP_146315957.1">
    <property type="nucleotide sequence ID" value="NZ_VCQV01000006.1"/>
</dbReference>
<dbReference type="EMBL" id="VCQV01000006">
    <property type="protein sequence ID" value="TWP37435.1"/>
    <property type="molecule type" value="Genomic_DNA"/>
</dbReference>